<dbReference type="Proteomes" id="UP000481288">
    <property type="component" value="Unassembled WGS sequence"/>
</dbReference>
<evidence type="ECO:0000256" key="2">
    <source>
        <dbReference type="ARBA" id="ARBA00023242"/>
    </source>
</evidence>
<evidence type="ECO:0000256" key="1">
    <source>
        <dbReference type="ARBA" id="ARBA00004123"/>
    </source>
</evidence>
<dbReference type="SUPFAM" id="SSF47095">
    <property type="entry name" value="HMG-box"/>
    <property type="match status" value="1"/>
</dbReference>
<feature type="region of interest" description="Disordered" evidence="4">
    <location>
        <begin position="272"/>
        <end position="330"/>
    </location>
</feature>
<evidence type="ECO:0000259" key="6">
    <source>
        <dbReference type="Pfam" id="PF24245"/>
    </source>
</evidence>
<comment type="subcellular location">
    <subcellularLocation>
        <location evidence="1">Nucleus</location>
    </subcellularLocation>
</comment>
<feature type="compositionally biased region" description="Low complexity" evidence="4">
    <location>
        <begin position="133"/>
        <end position="146"/>
    </location>
</feature>
<comment type="caution">
    <text evidence="7">The sequence shown here is derived from an EMBL/GenBank/DDBJ whole genome shotgun (WGS) entry which is preliminary data.</text>
</comment>
<dbReference type="Pfam" id="PF00505">
    <property type="entry name" value="HMG_box"/>
    <property type="match status" value="1"/>
</dbReference>
<evidence type="ECO:0000256" key="3">
    <source>
        <dbReference type="SAM" id="Coils"/>
    </source>
</evidence>
<keyword evidence="8" id="KW-1185">Reference proteome</keyword>
<name>A0A7D8YVE3_9HELO</name>
<keyword evidence="3" id="KW-0175">Coiled coil</keyword>
<dbReference type="Pfam" id="PF24245">
    <property type="entry name" value="INO80F"/>
    <property type="match status" value="1"/>
</dbReference>
<accession>A0A7D8YVE3</accession>
<proteinExistence type="predicted"/>
<dbReference type="InterPro" id="IPR009071">
    <property type="entry name" value="HMG_box_dom"/>
</dbReference>
<keyword evidence="2" id="KW-0539">Nucleus</keyword>
<feature type="coiled-coil region" evidence="3">
    <location>
        <begin position="172"/>
        <end position="220"/>
    </location>
</feature>
<dbReference type="InterPro" id="IPR056513">
    <property type="entry name" value="INO80F"/>
</dbReference>
<gene>
    <name evidence="7" type="ORF">LCER1_G002765</name>
</gene>
<dbReference type="AlphaFoldDB" id="A0A7D8YVE3"/>
<feature type="compositionally biased region" description="Polar residues" evidence="4">
    <location>
        <begin position="115"/>
        <end position="124"/>
    </location>
</feature>
<evidence type="ECO:0000313" key="8">
    <source>
        <dbReference type="Proteomes" id="UP000481288"/>
    </source>
</evidence>
<reference evidence="7 8" key="1">
    <citation type="submission" date="2018-05" db="EMBL/GenBank/DDBJ databases">
        <title>Whole genome sequencing for identification of molecular markers to develop diagnostic detection tools for the regulated plant pathogen Lachnellula willkommii.</title>
        <authorList>
            <person name="Giroux E."/>
            <person name="Bilodeau G."/>
        </authorList>
    </citation>
    <scope>NUCLEOTIDE SEQUENCE [LARGE SCALE GENOMIC DNA]</scope>
    <source>
        <strain evidence="7 8">CBS 625.97</strain>
    </source>
</reference>
<protein>
    <submittedName>
        <fullName evidence="7">Uncharacterized protein</fullName>
    </submittedName>
</protein>
<dbReference type="GO" id="GO:0005634">
    <property type="term" value="C:nucleus"/>
    <property type="evidence" value="ECO:0007669"/>
    <property type="project" value="UniProtKB-SubCell"/>
</dbReference>
<evidence type="ECO:0000313" key="7">
    <source>
        <dbReference type="EMBL" id="TVY55709.1"/>
    </source>
</evidence>
<organism evidence="7 8">
    <name type="scientific">Lachnellula cervina</name>
    <dbReference type="NCBI Taxonomy" id="1316786"/>
    <lineage>
        <taxon>Eukaryota</taxon>
        <taxon>Fungi</taxon>
        <taxon>Dikarya</taxon>
        <taxon>Ascomycota</taxon>
        <taxon>Pezizomycotina</taxon>
        <taxon>Leotiomycetes</taxon>
        <taxon>Helotiales</taxon>
        <taxon>Lachnaceae</taxon>
        <taxon>Lachnellula</taxon>
    </lineage>
</organism>
<dbReference type="InterPro" id="IPR036910">
    <property type="entry name" value="HMG_box_dom_sf"/>
</dbReference>
<evidence type="ECO:0000256" key="4">
    <source>
        <dbReference type="SAM" id="MobiDB-lite"/>
    </source>
</evidence>
<feature type="domain" description="INO80 complex subunit F" evidence="6">
    <location>
        <begin position="175"/>
        <end position="221"/>
    </location>
</feature>
<evidence type="ECO:0000259" key="5">
    <source>
        <dbReference type="Pfam" id="PF00505"/>
    </source>
</evidence>
<feature type="domain" description="HMG box" evidence="5">
    <location>
        <begin position="327"/>
        <end position="388"/>
    </location>
</feature>
<dbReference type="CDD" id="cd00084">
    <property type="entry name" value="HMG-box_SF"/>
    <property type="match status" value="1"/>
</dbReference>
<feature type="compositionally biased region" description="Polar residues" evidence="4">
    <location>
        <begin position="310"/>
        <end position="328"/>
    </location>
</feature>
<sequence>MDPRRDRSYGYNPPAIAPNMIPLWVAPLQARHSAQASHSQDFRSSLSTAGNGEQGAWVYTGTLLPVSTNGSQIAPYDYNMSSSTSVFARNSIIHATEQARNPPHLQNMRADAPFNPNNMSTGQSMAPPPQATSWRLASSESISSRSTYDNSRKAFDLTQTTDVPPPLAPTVEEAYRRKCIQLKQRLNEIEADNEATRVRVQRIERSIQKQRIERAFLLEQLAKRTSTNVEDSEGSPSPPPTPKEKPLRTKRGHRKPSFLTNLGEASAGSAFIQQGPNTLSPSSDAFSHTHPDPVRNSTPNSQLPKRLLPTVNNVNGTPTPAGSSQQKPPKNAWDLFCSEMRPIMHKNNQQAIVDGAFDVEGTLARAWRELPEPEKQEYQIRIEAAKKHNAEATPIAPRQAIFDAESRAGSTVATADDEDVEMGDEITVESGFTAVNRE</sequence>
<feature type="compositionally biased region" description="Polar residues" evidence="4">
    <location>
        <begin position="272"/>
        <end position="286"/>
    </location>
</feature>
<feature type="region of interest" description="Disordered" evidence="4">
    <location>
        <begin position="114"/>
        <end position="148"/>
    </location>
</feature>
<feature type="region of interest" description="Disordered" evidence="4">
    <location>
        <begin position="225"/>
        <end position="260"/>
    </location>
</feature>
<dbReference type="EMBL" id="QGMG01000215">
    <property type="protein sequence ID" value="TVY55709.1"/>
    <property type="molecule type" value="Genomic_DNA"/>
</dbReference>
<dbReference type="Gene3D" id="1.10.30.10">
    <property type="entry name" value="High mobility group box domain"/>
    <property type="match status" value="1"/>
</dbReference>
<dbReference type="OrthoDB" id="10070927at2759"/>